<name>A0ABT3KDP6_9GAMM</name>
<keyword evidence="2" id="KW-1185">Reference proteome</keyword>
<comment type="caution">
    <text evidence="1">The sequence shown here is derived from an EMBL/GenBank/DDBJ whole genome shotgun (WGS) entry which is preliminary data.</text>
</comment>
<dbReference type="RefSeq" id="WP_265217876.1">
    <property type="nucleotide sequence ID" value="NZ_JAPEUL010000006.1"/>
</dbReference>
<accession>A0ABT3KDP6</accession>
<proteinExistence type="predicted"/>
<protein>
    <submittedName>
        <fullName evidence="1">Uncharacterized protein</fullName>
    </submittedName>
</protein>
<dbReference type="Proteomes" id="UP001431181">
    <property type="component" value="Unassembled WGS sequence"/>
</dbReference>
<evidence type="ECO:0000313" key="2">
    <source>
        <dbReference type="Proteomes" id="UP001431181"/>
    </source>
</evidence>
<organism evidence="1 2">
    <name type="scientific">Marinomonas rhodophyticola</name>
    <dbReference type="NCBI Taxonomy" id="2992803"/>
    <lineage>
        <taxon>Bacteria</taxon>
        <taxon>Pseudomonadati</taxon>
        <taxon>Pseudomonadota</taxon>
        <taxon>Gammaproteobacteria</taxon>
        <taxon>Oceanospirillales</taxon>
        <taxon>Oceanospirillaceae</taxon>
        <taxon>Marinomonas</taxon>
    </lineage>
</organism>
<gene>
    <name evidence="1" type="ORF">ONZ52_06495</name>
</gene>
<dbReference type="EMBL" id="JAPEUL010000006">
    <property type="protein sequence ID" value="MCW4628649.1"/>
    <property type="molecule type" value="Genomic_DNA"/>
</dbReference>
<reference evidence="1" key="1">
    <citation type="submission" date="2022-11" db="EMBL/GenBank/DDBJ databases">
        <title>Marinomonas sp. nov., isolated from marine algae.</title>
        <authorList>
            <person name="Choi D.G."/>
            <person name="Kim J.M."/>
            <person name="Lee J.K."/>
            <person name="Baek J.H."/>
            <person name="Jeon C.O."/>
        </authorList>
    </citation>
    <scope>NUCLEOTIDE SEQUENCE</scope>
    <source>
        <strain evidence="1">KJ51-3</strain>
    </source>
</reference>
<evidence type="ECO:0000313" key="1">
    <source>
        <dbReference type="EMBL" id="MCW4628649.1"/>
    </source>
</evidence>
<sequence length="567" mass="64848">MDEQLILEERDIKSIISECGDQALSEPCLYNISILNYLLEFDHIKAGIMIQSLIQFGEDEIRFLQAYLSGENKHTELIKKITLETVEVLEFLINQVELNNELRLSLISTALEHLNSELEYSIEDSVSKYLQEHYFELNILLSSKERNQAENIAKLYSNASIRVAKLKPLSEQIRNAFIAKDLYEINVENLKIVLGNETDLALDVALEKDQKVYYYLLRNLERYLNAVDNNFNTVTSNEYLIKIIDDVSESENHEKLGKIIRNSSPDCIIQSLDVVRMEAWIFLASCQRFTATFNNISSYISINHGIDEYLERILIQNDAIVEHESATQEEKEKLTINILNANNLSAEHKVQLVNSLNLDNYIESSTVPKEMLPLLLESDLVEDCEDTYEHLLEEDWSTREHYIEASNKFHEYITPELLQGDLEAFLASTKITIEKKMSIVEQAIAYTEDCDKGGLVELAQFAINQDKTLPIDVIEKMASHGIEDQSIIKLLHPQIKLVPISQLINILTLMKADYPKLTAANGKTAKVPNNEENKAFLQILKNHELVSSFPPTSDPILKVYMKGKSKN</sequence>